<dbReference type="RefSeq" id="WP_309540277.1">
    <property type="nucleotide sequence ID" value="NZ_CP133659.1"/>
</dbReference>
<evidence type="ECO:0000313" key="3">
    <source>
        <dbReference type="EMBL" id="WMW64170.1"/>
    </source>
</evidence>
<protein>
    <submittedName>
        <fullName evidence="3">DegT/DnrJ/EryC1/StrS family aminotransferase</fullName>
    </submittedName>
</protein>
<dbReference type="EMBL" id="CP133659">
    <property type="protein sequence ID" value="WMW64170.1"/>
    <property type="molecule type" value="Genomic_DNA"/>
</dbReference>
<dbReference type="InterPro" id="IPR015421">
    <property type="entry name" value="PyrdxlP-dep_Trfase_major"/>
</dbReference>
<keyword evidence="4" id="KW-1185">Reference proteome</keyword>
<dbReference type="Gene3D" id="3.90.1150.10">
    <property type="entry name" value="Aspartate Aminotransferase, domain 1"/>
    <property type="match status" value="1"/>
</dbReference>
<reference evidence="3" key="1">
    <citation type="submission" date="2023-09" db="EMBL/GenBank/DDBJ databases">
        <authorList>
            <consortium name="CW5 consortium"/>
            <person name="Lu C.-W."/>
        </authorList>
    </citation>
    <scope>NUCLEOTIDE SEQUENCE</scope>
    <source>
        <strain evidence="3">KPS</strain>
    </source>
</reference>
<dbReference type="CDD" id="cd00616">
    <property type="entry name" value="AHBA_syn"/>
    <property type="match status" value="1"/>
</dbReference>
<dbReference type="PIRSF" id="PIRSF000390">
    <property type="entry name" value="PLP_StrS"/>
    <property type="match status" value="1"/>
</dbReference>
<organism evidence="3 4">
    <name type="scientific">Nitratidesulfovibrio liaohensis</name>
    <dbReference type="NCBI Taxonomy" id="2604158"/>
    <lineage>
        <taxon>Bacteria</taxon>
        <taxon>Pseudomonadati</taxon>
        <taxon>Thermodesulfobacteriota</taxon>
        <taxon>Desulfovibrionia</taxon>
        <taxon>Desulfovibrionales</taxon>
        <taxon>Desulfovibrionaceae</taxon>
        <taxon>Nitratidesulfovibrio</taxon>
    </lineage>
</organism>
<evidence type="ECO:0000313" key="4">
    <source>
        <dbReference type="Proteomes" id="UP001180616"/>
    </source>
</evidence>
<evidence type="ECO:0000256" key="2">
    <source>
        <dbReference type="RuleBase" id="RU004508"/>
    </source>
</evidence>
<keyword evidence="3" id="KW-0808">Transferase</keyword>
<sequence length="377" mass="40450">MTTPALRLSRSIVGQAEADAVSRVILEDGYLGMGNEVKRFEEDIAAYLGVPAQNVVTANTGTAALHLAVQAAVQPGAEVLVQSLTFVASFQAISGAGAVPVACEALPETCTIDLADAERRLTERTAAIMPVHYASNPAGLDAVYAFAHKHGLRVIEDAAHAFGCMHDGRMIGTFGDIACFSFDGIKNITSGEGGCIVTADQTVAQLCRDARLLSVANDTEKRFSGQRSWDFDVTRQGWRYHMSNIMAAIGRVQLARLPGEFAPARMRLTARYRQRLAGAPHLALLTTDPRDVVVPHIFPVRILDDKKHHVVDALQAGGIPTGMHYKPNHLLTYYGGGAQSLPVTEMLGRQLTTLPLHPGMSDADVDMVCDALLEALA</sequence>
<name>A0ABY9R0W8_9BACT</name>
<comment type="similarity">
    <text evidence="1 2">Belongs to the DegT/DnrJ/EryC1 family.</text>
</comment>
<dbReference type="PANTHER" id="PTHR30244:SF34">
    <property type="entry name" value="DTDP-4-AMINO-4,6-DIDEOXYGALACTOSE TRANSAMINASE"/>
    <property type="match status" value="1"/>
</dbReference>
<gene>
    <name evidence="3" type="ORF">KPS_002157</name>
</gene>
<keyword evidence="3" id="KW-0032">Aminotransferase</keyword>
<keyword evidence="2" id="KW-0663">Pyridoxal phosphate</keyword>
<dbReference type="Proteomes" id="UP001180616">
    <property type="component" value="Chromosome"/>
</dbReference>
<dbReference type="InterPro" id="IPR015424">
    <property type="entry name" value="PyrdxlP-dep_Trfase"/>
</dbReference>
<dbReference type="SUPFAM" id="SSF53383">
    <property type="entry name" value="PLP-dependent transferases"/>
    <property type="match status" value="1"/>
</dbReference>
<dbReference type="GO" id="GO:0008483">
    <property type="term" value="F:transaminase activity"/>
    <property type="evidence" value="ECO:0007669"/>
    <property type="project" value="UniProtKB-KW"/>
</dbReference>
<accession>A0ABY9R0W8</accession>
<dbReference type="InterPro" id="IPR000653">
    <property type="entry name" value="DegT/StrS_aminotransferase"/>
</dbReference>
<proteinExistence type="inferred from homology"/>
<dbReference type="Gene3D" id="3.40.640.10">
    <property type="entry name" value="Type I PLP-dependent aspartate aminotransferase-like (Major domain)"/>
    <property type="match status" value="1"/>
</dbReference>
<dbReference type="InterPro" id="IPR015422">
    <property type="entry name" value="PyrdxlP-dep_Trfase_small"/>
</dbReference>
<dbReference type="Pfam" id="PF01041">
    <property type="entry name" value="DegT_DnrJ_EryC1"/>
    <property type="match status" value="1"/>
</dbReference>
<evidence type="ECO:0000256" key="1">
    <source>
        <dbReference type="ARBA" id="ARBA00037999"/>
    </source>
</evidence>
<dbReference type="PANTHER" id="PTHR30244">
    <property type="entry name" value="TRANSAMINASE"/>
    <property type="match status" value="1"/>
</dbReference>